<dbReference type="RefSeq" id="WP_149756759.1">
    <property type="nucleotide sequence ID" value="NZ_FOMS01000009.1"/>
</dbReference>
<dbReference type="AlphaFoldDB" id="A0A1I2AE53"/>
<keyword evidence="4 7" id="KW-0479">Metal-binding</keyword>
<dbReference type="Pfam" id="PF02878">
    <property type="entry name" value="PGM_PMM_I"/>
    <property type="match status" value="1"/>
</dbReference>
<dbReference type="InterPro" id="IPR005843">
    <property type="entry name" value="A-D-PHexomutase_C"/>
</dbReference>
<dbReference type="Gene3D" id="3.40.120.10">
    <property type="entry name" value="Alpha-D-Glucose-1,6-Bisphosphate, subunit A, domain 3"/>
    <property type="match status" value="3"/>
</dbReference>
<dbReference type="InterPro" id="IPR005845">
    <property type="entry name" value="A-D-PHexomutase_a/b/a-II"/>
</dbReference>
<dbReference type="SUPFAM" id="SSF53738">
    <property type="entry name" value="Phosphoglucomutase, first 3 domains"/>
    <property type="match status" value="3"/>
</dbReference>
<dbReference type="InterPro" id="IPR016066">
    <property type="entry name" value="A-D-PHexomutase_CS"/>
</dbReference>
<evidence type="ECO:0000256" key="3">
    <source>
        <dbReference type="ARBA" id="ARBA00022553"/>
    </source>
</evidence>
<dbReference type="PANTHER" id="PTHR42946">
    <property type="entry name" value="PHOSPHOHEXOSE MUTASE"/>
    <property type="match status" value="1"/>
</dbReference>
<proteinExistence type="inferred from homology"/>
<keyword evidence="12" id="KW-1185">Reference proteome</keyword>
<dbReference type="InterPro" id="IPR036900">
    <property type="entry name" value="A-D-PHexomutase_C_sf"/>
</dbReference>
<dbReference type="Pfam" id="PF02879">
    <property type="entry name" value="PGM_PMM_II"/>
    <property type="match status" value="1"/>
</dbReference>
<dbReference type="GO" id="GO:0000287">
    <property type="term" value="F:magnesium ion binding"/>
    <property type="evidence" value="ECO:0007669"/>
    <property type="project" value="InterPro"/>
</dbReference>
<feature type="domain" description="Alpha-D-phosphohexomutase C-terminal" evidence="8">
    <location>
        <begin position="410"/>
        <end position="453"/>
    </location>
</feature>
<evidence type="ECO:0000259" key="8">
    <source>
        <dbReference type="Pfam" id="PF00408"/>
    </source>
</evidence>
<evidence type="ECO:0000256" key="2">
    <source>
        <dbReference type="ARBA" id="ARBA00010231"/>
    </source>
</evidence>
<name>A0A1I2AE53_9RHOB</name>
<dbReference type="SUPFAM" id="SSF55957">
    <property type="entry name" value="Phosphoglucomutase, C-terminal domain"/>
    <property type="match status" value="1"/>
</dbReference>
<dbReference type="Proteomes" id="UP000325289">
    <property type="component" value="Unassembled WGS sequence"/>
</dbReference>
<gene>
    <name evidence="11" type="ORF">SAMN04515678_109190</name>
</gene>
<dbReference type="EMBL" id="FOMS01000009">
    <property type="protein sequence ID" value="SFE42007.1"/>
    <property type="molecule type" value="Genomic_DNA"/>
</dbReference>
<evidence type="ECO:0000313" key="12">
    <source>
        <dbReference type="Proteomes" id="UP000325289"/>
    </source>
</evidence>
<dbReference type="Pfam" id="PF00408">
    <property type="entry name" value="PGM_PMM_IV"/>
    <property type="match status" value="1"/>
</dbReference>
<feature type="domain" description="Alpha-D-phosphohexomutase alpha/beta/alpha" evidence="10">
    <location>
        <begin position="146"/>
        <end position="243"/>
    </location>
</feature>
<evidence type="ECO:0000256" key="1">
    <source>
        <dbReference type="ARBA" id="ARBA00001946"/>
    </source>
</evidence>
<accession>A0A1I2AE53</accession>
<evidence type="ECO:0000256" key="5">
    <source>
        <dbReference type="ARBA" id="ARBA00022842"/>
    </source>
</evidence>
<dbReference type="GO" id="GO:0005975">
    <property type="term" value="P:carbohydrate metabolic process"/>
    <property type="evidence" value="ECO:0007669"/>
    <property type="project" value="InterPro"/>
</dbReference>
<evidence type="ECO:0000256" key="6">
    <source>
        <dbReference type="ARBA" id="ARBA00023235"/>
    </source>
</evidence>
<dbReference type="InterPro" id="IPR016055">
    <property type="entry name" value="A-D-PHexomutase_a/b/a-I/II/III"/>
</dbReference>
<sequence length="464" mass="47167">MSPKFGTSGLRGLATELTPELVTDYVRAFLAACPVGGGVHVGRDLRDSSPAIAGAVIDALRGAGVRATDCGVLPTPALALAAMDAGEGAVMVTGSHIPADRNGLKFYVPSGEIAKTDETAITAALGAGAPDAAHAPLAEDPGAIDRYRDRYAAAFGPEALHGLRVGVYQHSSVARDVMVEVVEALGGTAVALARSDSFVPVDTEALEPEMRAMLAGWCSEHGLDAVISTDGDADRPMLADATGRVVPGDVLGALTARALGAKILCTPVSANSMITEMPDFSAIKRTRIGSPFVIAAMEEVLSADPAAPVVGYEPNGGFLLGFAAEGPAGPLAPLMTRDCLLPILAPLAAAREAGGIAALVADLPPRFTAADRIKDVPSDASTAFLAALAEDSGRRAEIFDAGSPESAIDLTDGLRVSFGSGEVVHLRASGNAPEARVYAEAATAERAEALVARHIAALAAALKG</sequence>
<dbReference type="GO" id="GO:0004615">
    <property type="term" value="F:phosphomannomutase activity"/>
    <property type="evidence" value="ECO:0007669"/>
    <property type="project" value="TreeGrafter"/>
</dbReference>
<evidence type="ECO:0000259" key="9">
    <source>
        <dbReference type="Pfam" id="PF02878"/>
    </source>
</evidence>
<dbReference type="InterPro" id="IPR050060">
    <property type="entry name" value="Phosphoglucosamine_mutase"/>
</dbReference>
<dbReference type="OrthoDB" id="9803322at2"/>
<keyword evidence="6" id="KW-0413">Isomerase</keyword>
<dbReference type="CDD" id="cd03088">
    <property type="entry name" value="ManB"/>
    <property type="match status" value="1"/>
</dbReference>
<evidence type="ECO:0000259" key="10">
    <source>
        <dbReference type="Pfam" id="PF02879"/>
    </source>
</evidence>
<evidence type="ECO:0000313" key="11">
    <source>
        <dbReference type="EMBL" id="SFE42007.1"/>
    </source>
</evidence>
<comment type="cofactor">
    <cofactor evidence="1">
        <name>Mg(2+)</name>
        <dbReference type="ChEBI" id="CHEBI:18420"/>
    </cofactor>
</comment>
<organism evidence="11 12">
    <name type="scientific">Roseivivax sediminis</name>
    <dbReference type="NCBI Taxonomy" id="936889"/>
    <lineage>
        <taxon>Bacteria</taxon>
        <taxon>Pseudomonadati</taxon>
        <taxon>Pseudomonadota</taxon>
        <taxon>Alphaproteobacteria</taxon>
        <taxon>Rhodobacterales</taxon>
        <taxon>Roseobacteraceae</taxon>
        <taxon>Roseivivax</taxon>
    </lineage>
</organism>
<keyword evidence="5 7" id="KW-0460">Magnesium</keyword>
<dbReference type="PROSITE" id="PS00710">
    <property type="entry name" value="PGM_PMM"/>
    <property type="match status" value="1"/>
</dbReference>
<dbReference type="InterPro" id="IPR005844">
    <property type="entry name" value="A-D-PHexomutase_a/b/a-I"/>
</dbReference>
<evidence type="ECO:0000256" key="7">
    <source>
        <dbReference type="RuleBase" id="RU004326"/>
    </source>
</evidence>
<dbReference type="Gene3D" id="3.30.310.50">
    <property type="entry name" value="Alpha-D-phosphohexomutase, C-terminal domain"/>
    <property type="match status" value="1"/>
</dbReference>
<reference evidence="11 12" key="1">
    <citation type="submission" date="2016-10" db="EMBL/GenBank/DDBJ databases">
        <authorList>
            <person name="Varghese N."/>
            <person name="Submissions S."/>
        </authorList>
    </citation>
    <scope>NUCLEOTIDE SEQUENCE [LARGE SCALE GENOMIC DNA]</scope>
    <source>
        <strain evidence="12">YIM D21,KCTC 23444,ACCC 10710</strain>
    </source>
</reference>
<comment type="similarity">
    <text evidence="2 7">Belongs to the phosphohexose mutase family.</text>
</comment>
<keyword evidence="3" id="KW-0597">Phosphoprotein</keyword>
<dbReference type="PANTHER" id="PTHR42946:SF1">
    <property type="entry name" value="PHOSPHOGLUCOMUTASE (ALPHA-D-GLUCOSE-1,6-BISPHOSPHATE-DEPENDENT)"/>
    <property type="match status" value="1"/>
</dbReference>
<protein>
    <submittedName>
        <fullName evidence="11">Phosphomannomutase</fullName>
    </submittedName>
</protein>
<feature type="domain" description="Alpha-D-phosphohexomutase alpha/beta/alpha" evidence="9">
    <location>
        <begin position="4"/>
        <end position="124"/>
    </location>
</feature>
<evidence type="ECO:0000256" key="4">
    <source>
        <dbReference type="ARBA" id="ARBA00022723"/>
    </source>
</evidence>